<evidence type="ECO:0000256" key="1">
    <source>
        <dbReference type="SAM" id="MobiDB-lite"/>
    </source>
</evidence>
<reference evidence="2 3" key="1">
    <citation type="submission" date="2019-12" db="EMBL/GenBank/DDBJ databases">
        <authorList>
            <person name="Alioto T."/>
            <person name="Alioto T."/>
            <person name="Gomez Garrido J."/>
        </authorList>
    </citation>
    <scope>NUCLEOTIDE SEQUENCE [LARGE SCALE GENOMIC DNA]</scope>
</reference>
<evidence type="ECO:0000313" key="3">
    <source>
        <dbReference type="Proteomes" id="UP000594638"/>
    </source>
</evidence>
<proteinExistence type="predicted"/>
<feature type="compositionally biased region" description="Polar residues" evidence="1">
    <location>
        <begin position="8"/>
        <end position="25"/>
    </location>
</feature>
<feature type="non-terminal residue" evidence="2">
    <location>
        <position position="1"/>
    </location>
</feature>
<feature type="region of interest" description="Disordered" evidence="1">
    <location>
        <begin position="1"/>
        <end position="27"/>
    </location>
</feature>
<dbReference type="EMBL" id="CACTIH010003874">
    <property type="protein sequence ID" value="CAA2986588.1"/>
    <property type="molecule type" value="Genomic_DNA"/>
</dbReference>
<evidence type="ECO:0000313" key="2">
    <source>
        <dbReference type="EMBL" id="CAA2986588.1"/>
    </source>
</evidence>
<accession>A0A8S0S4G2</accession>
<dbReference type="Proteomes" id="UP000594638">
    <property type="component" value="Unassembled WGS sequence"/>
</dbReference>
<gene>
    <name evidence="2" type="ORF">OLEA9_A115160</name>
</gene>
<dbReference type="Gramene" id="OE9A115160T1">
    <property type="protein sequence ID" value="OE9A115160C1"/>
    <property type="gene ID" value="OE9A115160"/>
</dbReference>
<name>A0A8S0S4G2_OLEEU</name>
<sequence>IGKERDNTLTPQNPKSTPHTSTNHHFPSFATVSPVVVAESAAVATTIEPQTTTLDTATAENRADTHSDGRITTILTFASPREGGDRTKEDVLLVAVATGDK</sequence>
<comment type="caution">
    <text evidence="2">The sequence shown here is derived from an EMBL/GenBank/DDBJ whole genome shotgun (WGS) entry which is preliminary data.</text>
</comment>
<dbReference type="AlphaFoldDB" id="A0A8S0S4G2"/>
<organism evidence="2 3">
    <name type="scientific">Olea europaea subsp. europaea</name>
    <dbReference type="NCBI Taxonomy" id="158383"/>
    <lineage>
        <taxon>Eukaryota</taxon>
        <taxon>Viridiplantae</taxon>
        <taxon>Streptophyta</taxon>
        <taxon>Embryophyta</taxon>
        <taxon>Tracheophyta</taxon>
        <taxon>Spermatophyta</taxon>
        <taxon>Magnoliopsida</taxon>
        <taxon>eudicotyledons</taxon>
        <taxon>Gunneridae</taxon>
        <taxon>Pentapetalae</taxon>
        <taxon>asterids</taxon>
        <taxon>lamiids</taxon>
        <taxon>Lamiales</taxon>
        <taxon>Oleaceae</taxon>
        <taxon>Oleeae</taxon>
        <taxon>Olea</taxon>
    </lineage>
</organism>
<keyword evidence="3" id="KW-1185">Reference proteome</keyword>
<feature type="non-terminal residue" evidence="2">
    <location>
        <position position="101"/>
    </location>
</feature>
<protein>
    <submittedName>
        <fullName evidence="2">Uncharacterized protein</fullName>
    </submittedName>
</protein>